<dbReference type="Pfam" id="PF00085">
    <property type="entry name" value="Thioredoxin"/>
    <property type="match status" value="1"/>
</dbReference>
<keyword evidence="3" id="KW-0676">Redox-active center</keyword>
<gene>
    <name evidence="5" type="ORF">CBW46_000045</name>
</gene>
<evidence type="ECO:0000256" key="2">
    <source>
        <dbReference type="ARBA" id="ARBA00023157"/>
    </source>
</evidence>
<organism evidence="5 6">
    <name type="scientific">Paenibacillus xerothermodurans</name>
    <dbReference type="NCBI Taxonomy" id="1977292"/>
    <lineage>
        <taxon>Bacteria</taxon>
        <taxon>Bacillati</taxon>
        <taxon>Bacillota</taxon>
        <taxon>Bacilli</taxon>
        <taxon>Bacillales</taxon>
        <taxon>Paenibacillaceae</taxon>
        <taxon>Paenibacillus</taxon>
    </lineage>
</organism>
<dbReference type="CDD" id="cd02947">
    <property type="entry name" value="TRX_family"/>
    <property type="match status" value="1"/>
</dbReference>
<comment type="similarity">
    <text evidence="1">Belongs to the thioredoxin family.</text>
</comment>
<sequence length="67" mass="7462">MRPVVSKVAEQEAGVDFYYVDVDQSSELADRFGIRSIPTLVLIKEGKETNRSVGFIPEAKVKEFALS</sequence>
<dbReference type="AlphaFoldDB" id="A0A2W1NWZ5"/>
<proteinExistence type="inferred from homology"/>
<reference evidence="5" key="1">
    <citation type="submission" date="2018-06" db="EMBL/GenBank/DDBJ databases">
        <title>Paenibacillus xerothermodurans sp. nov. an extremely dry heat resistant spore forming bacterium isolated from the soil of Cape Canaveral, Florida.</title>
        <authorList>
            <person name="Seuylemezian A."/>
            <person name="Kaur N."/>
            <person name="Patil P."/>
            <person name="Patil P."/>
            <person name="Mayilraj S."/>
            <person name="Vaishampayan P."/>
        </authorList>
    </citation>
    <scope>NUCLEOTIDE SEQUENCE [LARGE SCALE GENOMIC DNA]</scope>
    <source>
        <strain evidence="5">ATCC 27380</strain>
    </source>
</reference>
<dbReference type="EMBL" id="NHRJ02000001">
    <property type="protein sequence ID" value="PZE22236.1"/>
    <property type="molecule type" value="Genomic_DNA"/>
</dbReference>
<dbReference type="OrthoDB" id="7629852at2"/>
<dbReference type="Gene3D" id="3.40.30.10">
    <property type="entry name" value="Glutaredoxin"/>
    <property type="match status" value="1"/>
</dbReference>
<keyword evidence="2" id="KW-1015">Disulfide bond</keyword>
<protein>
    <submittedName>
        <fullName evidence="5">Thioredoxin</fullName>
    </submittedName>
</protein>
<comment type="caution">
    <text evidence="5">The sequence shown here is derived from an EMBL/GenBank/DDBJ whole genome shotgun (WGS) entry which is preliminary data.</text>
</comment>
<evidence type="ECO:0000259" key="4">
    <source>
        <dbReference type="Pfam" id="PF00085"/>
    </source>
</evidence>
<dbReference type="Proteomes" id="UP000214746">
    <property type="component" value="Unassembled WGS sequence"/>
</dbReference>
<name>A0A2W1NWZ5_PAEXE</name>
<evidence type="ECO:0000256" key="1">
    <source>
        <dbReference type="ARBA" id="ARBA00008987"/>
    </source>
</evidence>
<dbReference type="InterPro" id="IPR013766">
    <property type="entry name" value="Thioredoxin_domain"/>
</dbReference>
<dbReference type="InterPro" id="IPR036249">
    <property type="entry name" value="Thioredoxin-like_sf"/>
</dbReference>
<accession>A0A2W1NWZ5</accession>
<dbReference type="SUPFAM" id="SSF52833">
    <property type="entry name" value="Thioredoxin-like"/>
    <property type="match status" value="1"/>
</dbReference>
<dbReference type="GO" id="GO:0005737">
    <property type="term" value="C:cytoplasm"/>
    <property type="evidence" value="ECO:0007669"/>
    <property type="project" value="TreeGrafter"/>
</dbReference>
<evidence type="ECO:0000256" key="3">
    <source>
        <dbReference type="ARBA" id="ARBA00023284"/>
    </source>
</evidence>
<dbReference type="PANTHER" id="PTHR45663:SF11">
    <property type="entry name" value="GEO12009P1"/>
    <property type="match status" value="1"/>
</dbReference>
<keyword evidence="6" id="KW-1185">Reference proteome</keyword>
<evidence type="ECO:0000313" key="6">
    <source>
        <dbReference type="Proteomes" id="UP000214746"/>
    </source>
</evidence>
<feature type="domain" description="Thioredoxin" evidence="4">
    <location>
        <begin position="1"/>
        <end position="64"/>
    </location>
</feature>
<evidence type="ECO:0000313" key="5">
    <source>
        <dbReference type="EMBL" id="PZE22236.1"/>
    </source>
</evidence>
<dbReference type="GO" id="GO:0015035">
    <property type="term" value="F:protein-disulfide reductase activity"/>
    <property type="evidence" value="ECO:0007669"/>
    <property type="project" value="TreeGrafter"/>
</dbReference>
<dbReference type="RefSeq" id="WP_089198007.1">
    <property type="nucleotide sequence ID" value="NZ_NHRJ02000001.1"/>
</dbReference>
<dbReference type="PANTHER" id="PTHR45663">
    <property type="entry name" value="GEO12009P1"/>
    <property type="match status" value="1"/>
</dbReference>